<dbReference type="InterPro" id="IPR027417">
    <property type="entry name" value="P-loop_NTPase"/>
</dbReference>
<evidence type="ECO:0000313" key="7">
    <source>
        <dbReference type="EMBL" id="MBB3872924.1"/>
    </source>
</evidence>
<dbReference type="EC" id="3.6.4.12" evidence="7"/>
<reference evidence="7 8" key="1">
    <citation type="submission" date="2020-08" db="EMBL/GenBank/DDBJ databases">
        <title>Genomic Encyclopedia of Type Strains, Phase IV (KMG-IV): sequencing the most valuable type-strain genomes for metagenomic binning, comparative biology and taxonomic classification.</title>
        <authorList>
            <person name="Goeker M."/>
        </authorList>
    </citation>
    <scope>NUCLEOTIDE SEQUENCE [LARGE SCALE GENOMIC DNA]</scope>
    <source>
        <strain evidence="7 8">DSM 14878</strain>
    </source>
</reference>
<accession>A0A7W6A421</accession>
<sequence length="640" mass="70007">MSSSRANKPDTAADLELATCLLGAELRCFVMVAGAGSGKTTSLVKALATTVATHGKTLKLRRQRIACITYTEVAAGEIWADVGNNPLVHVSTIHSFLWSITRSFQRDIKAWVLRRIGERIDDLTATAAGYGPRVQQRTRDKNQRDIARYEAATAEVQSVKNFTYGTGSDYPKGILGHDDIIHMATDLMRERPLFRTLVAQQFPFVFVDESQDTQEAVVEALKAVAAQAGNRFCLGFFGDPMQQIYPTGIGPITLENGWLLIEKEENFRCPRTVLNVANAIRRDGDDLVQIGGRSAEVDGVRAVVEGSARIFVLPADGRRNERLAAVRGFVAREDQNPAWADGPDADFKMLVIVHRMAADRLGFGALYAAMNDKAPSAFKDGFLDASAWPIRPFESFVLPLTEALEAGDEFAAMSLLRKQCPLLEKDSLPKAGVAALLAKLRTASAHLQAQMQAGSGASVGDVFTHLRDARLLTLDPRLLAFLDDRAPAQPQAAEGDEDEEDGGREIAAMDALLRCAASEFRGYRGYIQQLSPFSTQQGIKGAEFERVLVVLDDDEGTHVQFSYDKYFGVKAPSARDLENMREGKPTSVDRTRRLFYVCCTRALTDLIVVYFAPSTADAERQVRASGIFPDAAVYDGAALA</sequence>
<organism evidence="7 8">
    <name type="scientific">Brevundimonas mediterranea</name>
    <dbReference type="NCBI Taxonomy" id="74329"/>
    <lineage>
        <taxon>Bacteria</taxon>
        <taxon>Pseudomonadati</taxon>
        <taxon>Pseudomonadota</taxon>
        <taxon>Alphaproteobacteria</taxon>
        <taxon>Caulobacterales</taxon>
        <taxon>Caulobacteraceae</taxon>
        <taxon>Brevundimonas</taxon>
    </lineage>
</organism>
<dbReference type="SUPFAM" id="SSF52540">
    <property type="entry name" value="P-loop containing nucleoside triphosphate hydrolases"/>
    <property type="match status" value="1"/>
</dbReference>
<evidence type="ECO:0000256" key="4">
    <source>
        <dbReference type="ARBA" id="ARBA00022840"/>
    </source>
</evidence>
<name>A0A7W6A421_9CAUL</name>
<evidence type="ECO:0000256" key="1">
    <source>
        <dbReference type="ARBA" id="ARBA00022741"/>
    </source>
</evidence>
<keyword evidence="1 5" id="KW-0547">Nucleotide-binding</keyword>
<evidence type="ECO:0000256" key="2">
    <source>
        <dbReference type="ARBA" id="ARBA00022801"/>
    </source>
</evidence>
<feature type="domain" description="UvrD-like helicase ATP-binding" evidence="6">
    <location>
        <begin position="12"/>
        <end position="283"/>
    </location>
</feature>
<dbReference type="InterPro" id="IPR000212">
    <property type="entry name" value="DNA_helicase_UvrD/REP"/>
</dbReference>
<keyword evidence="2 5" id="KW-0378">Hydrolase</keyword>
<dbReference type="PANTHER" id="PTHR11070:SF3">
    <property type="entry name" value="DNA 3'-5' HELICASE"/>
    <property type="match status" value="1"/>
</dbReference>
<dbReference type="Proteomes" id="UP000532936">
    <property type="component" value="Unassembled WGS sequence"/>
</dbReference>
<dbReference type="PANTHER" id="PTHR11070">
    <property type="entry name" value="UVRD / RECB / PCRA DNA HELICASE FAMILY MEMBER"/>
    <property type="match status" value="1"/>
</dbReference>
<dbReference type="PROSITE" id="PS51198">
    <property type="entry name" value="UVRD_HELICASE_ATP_BIND"/>
    <property type="match status" value="1"/>
</dbReference>
<evidence type="ECO:0000313" key="8">
    <source>
        <dbReference type="Proteomes" id="UP000532936"/>
    </source>
</evidence>
<dbReference type="AlphaFoldDB" id="A0A7W6A421"/>
<keyword evidence="4 5" id="KW-0067">ATP-binding</keyword>
<dbReference type="Gene3D" id="3.40.50.300">
    <property type="entry name" value="P-loop containing nucleotide triphosphate hydrolases"/>
    <property type="match status" value="2"/>
</dbReference>
<dbReference type="GO" id="GO:0016787">
    <property type="term" value="F:hydrolase activity"/>
    <property type="evidence" value="ECO:0007669"/>
    <property type="project" value="UniProtKB-UniRule"/>
</dbReference>
<dbReference type="GO" id="GO:0005829">
    <property type="term" value="C:cytosol"/>
    <property type="evidence" value="ECO:0007669"/>
    <property type="project" value="TreeGrafter"/>
</dbReference>
<dbReference type="GO" id="GO:0005524">
    <property type="term" value="F:ATP binding"/>
    <property type="evidence" value="ECO:0007669"/>
    <property type="project" value="UniProtKB-UniRule"/>
</dbReference>
<evidence type="ECO:0000259" key="6">
    <source>
        <dbReference type="PROSITE" id="PS51198"/>
    </source>
</evidence>
<dbReference type="RefSeq" id="WP_183197386.1">
    <property type="nucleotide sequence ID" value="NZ_JACIDA010000002.1"/>
</dbReference>
<dbReference type="Pfam" id="PF00580">
    <property type="entry name" value="UvrD-helicase"/>
    <property type="match status" value="1"/>
</dbReference>
<protein>
    <submittedName>
        <fullName evidence="7">DNA helicase-2/ATP-dependent DNA helicase PcrA</fullName>
        <ecNumber evidence="7">3.6.4.12</ecNumber>
    </submittedName>
</protein>
<dbReference type="GO" id="GO:0043138">
    <property type="term" value="F:3'-5' DNA helicase activity"/>
    <property type="evidence" value="ECO:0007669"/>
    <property type="project" value="TreeGrafter"/>
</dbReference>
<dbReference type="EMBL" id="JACIDA010000002">
    <property type="protein sequence ID" value="MBB3872924.1"/>
    <property type="molecule type" value="Genomic_DNA"/>
</dbReference>
<proteinExistence type="predicted"/>
<comment type="caution">
    <text evidence="7">The sequence shown here is derived from an EMBL/GenBank/DDBJ whole genome shotgun (WGS) entry which is preliminary data.</text>
</comment>
<evidence type="ECO:0000256" key="5">
    <source>
        <dbReference type="PROSITE-ProRule" id="PRU00560"/>
    </source>
</evidence>
<dbReference type="GO" id="GO:0000725">
    <property type="term" value="P:recombinational repair"/>
    <property type="evidence" value="ECO:0007669"/>
    <property type="project" value="TreeGrafter"/>
</dbReference>
<gene>
    <name evidence="7" type="ORF">GGR11_002477</name>
</gene>
<feature type="binding site" evidence="5">
    <location>
        <begin position="33"/>
        <end position="40"/>
    </location>
    <ligand>
        <name>ATP</name>
        <dbReference type="ChEBI" id="CHEBI:30616"/>
    </ligand>
</feature>
<dbReference type="GO" id="GO:0003677">
    <property type="term" value="F:DNA binding"/>
    <property type="evidence" value="ECO:0007669"/>
    <property type="project" value="InterPro"/>
</dbReference>
<dbReference type="InterPro" id="IPR014016">
    <property type="entry name" value="UvrD-like_ATP-bd"/>
</dbReference>
<evidence type="ECO:0000256" key="3">
    <source>
        <dbReference type="ARBA" id="ARBA00022806"/>
    </source>
</evidence>
<keyword evidence="3 5" id="KW-0347">Helicase</keyword>